<dbReference type="OrthoDB" id="9794400at2"/>
<dbReference type="Gene3D" id="3.30.1330.30">
    <property type="match status" value="1"/>
</dbReference>
<protein>
    <submittedName>
        <fullName evidence="6">RNA methyltransferase</fullName>
    </submittedName>
</protein>
<accession>A0A410JQI4</accession>
<dbReference type="GO" id="GO:0006396">
    <property type="term" value="P:RNA processing"/>
    <property type="evidence" value="ECO:0007669"/>
    <property type="project" value="InterPro"/>
</dbReference>
<dbReference type="GO" id="GO:0003723">
    <property type="term" value="F:RNA binding"/>
    <property type="evidence" value="ECO:0007669"/>
    <property type="project" value="InterPro"/>
</dbReference>
<dbReference type="EMBL" id="CP035107">
    <property type="protein sequence ID" value="QAR30341.1"/>
    <property type="molecule type" value="Genomic_DNA"/>
</dbReference>
<evidence type="ECO:0000313" key="6">
    <source>
        <dbReference type="EMBL" id="QAR30341.1"/>
    </source>
</evidence>
<dbReference type="Proteomes" id="UP000287701">
    <property type="component" value="Chromosome"/>
</dbReference>
<dbReference type="AlphaFoldDB" id="A0A410JQI4"/>
<dbReference type="SUPFAM" id="SSF55315">
    <property type="entry name" value="L30e-like"/>
    <property type="match status" value="1"/>
</dbReference>
<dbReference type="InterPro" id="IPR051259">
    <property type="entry name" value="rRNA_Methyltransferase"/>
</dbReference>
<dbReference type="Pfam" id="PF22435">
    <property type="entry name" value="MRM3-like_sub_bind"/>
    <property type="match status" value="1"/>
</dbReference>
<dbReference type="Gene3D" id="3.40.1280.10">
    <property type="match status" value="1"/>
</dbReference>
<sequence length="262" mass="29279">MLISSVQNQKIKDLIKLQQKSRDRKKTGLLVAEGVQENLLALQNGFEAESFFVCPDFFSDEELKQKLPENQIFEISQDIFEKIAYRKTTGGILGVYKQKLNDLEDLKHIENPLIVVLEQVEKPGNLGAILRSADAAGADAVVVCDERVDFFNPNVVRSSVGTVFTNKIIAANAQDFVKFCREQKIQILATFLRDDTRDLFACQMKAGTALIFGTEATGLSDFWLNEATHTLKIPMLGKVDSLNVSNAVAICLYEAVRQRRSC</sequence>
<dbReference type="InterPro" id="IPR053888">
    <property type="entry name" value="MRM3-like_sub_bind"/>
</dbReference>
<proteinExistence type="inferred from homology"/>
<keyword evidence="2 6" id="KW-0489">Methyltransferase</keyword>
<feature type="domain" description="MRM3-like substrate binding" evidence="5">
    <location>
        <begin position="8"/>
        <end position="94"/>
    </location>
</feature>
<reference evidence="6 7" key="1">
    <citation type="submission" date="2019-01" db="EMBL/GenBank/DDBJ databases">
        <title>Whole Genome of Ornithobacterium rhinotracheale FARPER-174b.</title>
        <authorList>
            <person name="Tataje-Lavanda L.A."/>
            <person name="Montalvan A."/>
            <person name="Montesinos R."/>
            <person name="Zimic M."/>
            <person name="Fernandez-Sanchez M."/>
            <person name="Fernandez-Diaz M."/>
        </authorList>
    </citation>
    <scope>NUCLEOTIDE SEQUENCE [LARGE SCALE GENOMIC DNA]</scope>
    <source>
        <strain evidence="6 7">FARPER-174b</strain>
    </source>
</reference>
<dbReference type="InterPro" id="IPR029028">
    <property type="entry name" value="Alpha/beta_knot_MTases"/>
</dbReference>
<dbReference type="InterPro" id="IPR001537">
    <property type="entry name" value="SpoU_MeTrfase"/>
</dbReference>
<name>A0A410JQI4_ORNRH</name>
<dbReference type="PANTHER" id="PTHR43191">
    <property type="entry name" value="RRNA METHYLTRANSFERASE 3"/>
    <property type="match status" value="1"/>
</dbReference>
<evidence type="ECO:0000259" key="4">
    <source>
        <dbReference type="Pfam" id="PF00588"/>
    </source>
</evidence>
<dbReference type="GO" id="GO:0032259">
    <property type="term" value="P:methylation"/>
    <property type="evidence" value="ECO:0007669"/>
    <property type="project" value="UniProtKB-KW"/>
</dbReference>
<evidence type="ECO:0000259" key="5">
    <source>
        <dbReference type="Pfam" id="PF22435"/>
    </source>
</evidence>
<evidence type="ECO:0000313" key="7">
    <source>
        <dbReference type="Proteomes" id="UP000287701"/>
    </source>
</evidence>
<evidence type="ECO:0000256" key="2">
    <source>
        <dbReference type="ARBA" id="ARBA00022603"/>
    </source>
</evidence>
<dbReference type="Pfam" id="PF00588">
    <property type="entry name" value="SpoU_methylase"/>
    <property type="match status" value="1"/>
</dbReference>
<comment type="similarity">
    <text evidence="1">Belongs to the class IV-like SAM-binding methyltransferase superfamily. RNA methyltransferase TrmH family.</text>
</comment>
<dbReference type="RefSeq" id="WP_128500837.1">
    <property type="nucleotide sequence ID" value="NZ_CP035107.1"/>
</dbReference>
<evidence type="ECO:0000256" key="3">
    <source>
        <dbReference type="ARBA" id="ARBA00022679"/>
    </source>
</evidence>
<feature type="domain" description="tRNA/rRNA methyltransferase SpoU type" evidence="4">
    <location>
        <begin position="113"/>
        <end position="253"/>
    </location>
</feature>
<dbReference type="SUPFAM" id="SSF75217">
    <property type="entry name" value="alpha/beta knot"/>
    <property type="match status" value="1"/>
</dbReference>
<evidence type="ECO:0000256" key="1">
    <source>
        <dbReference type="ARBA" id="ARBA00007228"/>
    </source>
</evidence>
<organism evidence="6 7">
    <name type="scientific">Ornithobacterium rhinotracheale</name>
    <dbReference type="NCBI Taxonomy" id="28251"/>
    <lineage>
        <taxon>Bacteria</taxon>
        <taxon>Pseudomonadati</taxon>
        <taxon>Bacteroidota</taxon>
        <taxon>Flavobacteriia</taxon>
        <taxon>Flavobacteriales</taxon>
        <taxon>Weeksellaceae</taxon>
        <taxon>Ornithobacterium</taxon>
    </lineage>
</organism>
<keyword evidence="3 6" id="KW-0808">Transferase</keyword>
<dbReference type="InterPro" id="IPR029026">
    <property type="entry name" value="tRNA_m1G_MTases_N"/>
</dbReference>
<dbReference type="GO" id="GO:0008173">
    <property type="term" value="F:RNA methyltransferase activity"/>
    <property type="evidence" value="ECO:0007669"/>
    <property type="project" value="InterPro"/>
</dbReference>
<dbReference type="InterPro" id="IPR029064">
    <property type="entry name" value="Ribosomal_eL30-like_sf"/>
</dbReference>
<dbReference type="PANTHER" id="PTHR43191:SF2">
    <property type="entry name" value="RRNA METHYLTRANSFERASE 3, MITOCHONDRIAL"/>
    <property type="match status" value="1"/>
</dbReference>
<gene>
    <name evidence="6" type="ORF">EQP59_02690</name>
</gene>